<sequence length="374" mass="43781">MSTQKRVVHLTTVHHPYDPRIYHKECQSLKDAGYDVTLIAQEAKDGVHPIRHIPVKTYNSRLTRMIFGTMDAYKKSKELDADVYHFHDPELLPVGWLLKKKHNVVIYDIHEDYITSILQKDYLTKPIKKLAAAAYKYMEKFFSRRMALCLAEKYYKDIYPRGYCILNYPTVNQTFVEHERQHEPLEDELLYTGNVSYVRGAQIHAKIPLIHDKVSVHFVGKCPGHLAEEINDIAGEQKDRLKLEGIDRFIEKEDIEAKYLSRNWLAGIALFPPTQHYKKKELTKFFEYMNAGIPILCSNFTVWKNFVETYECGVAVDPYDESQIKEAIDYLRDNPDKAKQMGENGKKAVMDQLNWDVEEQKLILWYDRLIANTK</sequence>
<dbReference type="OrthoDB" id="9813214at2"/>
<organism evidence="5 6">
    <name type="scientific">Lentibacillus halodurans</name>
    <dbReference type="NCBI Taxonomy" id="237679"/>
    <lineage>
        <taxon>Bacteria</taxon>
        <taxon>Bacillati</taxon>
        <taxon>Bacillota</taxon>
        <taxon>Bacilli</taxon>
        <taxon>Bacillales</taxon>
        <taxon>Bacillaceae</taxon>
        <taxon>Lentibacillus</taxon>
    </lineage>
</organism>
<keyword evidence="6" id="KW-1185">Reference proteome</keyword>
<evidence type="ECO:0000259" key="4">
    <source>
        <dbReference type="Pfam" id="PF13439"/>
    </source>
</evidence>
<feature type="domain" description="Glycosyltransferase subfamily 4-like N-terminal" evidence="4">
    <location>
        <begin position="26"/>
        <end position="150"/>
    </location>
</feature>
<dbReference type="InterPro" id="IPR028098">
    <property type="entry name" value="Glyco_trans_4-like_N"/>
</dbReference>
<reference evidence="5 6" key="1">
    <citation type="submission" date="2016-10" db="EMBL/GenBank/DDBJ databases">
        <authorList>
            <person name="de Groot N.N."/>
        </authorList>
    </citation>
    <scope>NUCLEOTIDE SEQUENCE [LARGE SCALE GENOMIC DNA]</scope>
    <source>
        <strain evidence="5 6">CGMCC 1.3702</strain>
    </source>
</reference>
<dbReference type="AlphaFoldDB" id="A0A1I0ZSY1"/>
<dbReference type="PANTHER" id="PTHR12526:SF629">
    <property type="entry name" value="TEICHURONIC ACID BIOSYNTHESIS GLYCOSYLTRANSFERASE TUAH-RELATED"/>
    <property type="match status" value="1"/>
</dbReference>
<dbReference type="Pfam" id="PF00534">
    <property type="entry name" value="Glycos_transf_1"/>
    <property type="match status" value="1"/>
</dbReference>
<feature type="domain" description="Glycosyl transferase family 1" evidence="3">
    <location>
        <begin position="286"/>
        <end position="347"/>
    </location>
</feature>
<dbReference type="InterPro" id="IPR001296">
    <property type="entry name" value="Glyco_trans_1"/>
</dbReference>
<dbReference type="Gene3D" id="3.40.50.2000">
    <property type="entry name" value="Glycogen Phosphorylase B"/>
    <property type="match status" value="2"/>
</dbReference>
<dbReference type="Proteomes" id="UP000198642">
    <property type="component" value="Unassembled WGS sequence"/>
</dbReference>
<dbReference type="GO" id="GO:0016757">
    <property type="term" value="F:glycosyltransferase activity"/>
    <property type="evidence" value="ECO:0007669"/>
    <property type="project" value="UniProtKB-KW"/>
</dbReference>
<evidence type="ECO:0000313" key="6">
    <source>
        <dbReference type="Proteomes" id="UP000198642"/>
    </source>
</evidence>
<evidence type="ECO:0000259" key="3">
    <source>
        <dbReference type="Pfam" id="PF00534"/>
    </source>
</evidence>
<evidence type="ECO:0000256" key="1">
    <source>
        <dbReference type="ARBA" id="ARBA00022676"/>
    </source>
</evidence>
<accession>A0A1I0ZSY1</accession>
<dbReference type="SUPFAM" id="SSF53756">
    <property type="entry name" value="UDP-Glycosyltransferase/glycogen phosphorylase"/>
    <property type="match status" value="1"/>
</dbReference>
<dbReference type="EMBL" id="FOJW01000012">
    <property type="protein sequence ID" value="SFB27293.1"/>
    <property type="molecule type" value="Genomic_DNA"/>
</dbReference>
<protein>
    <submittedName>
        <fullName evidence="5">Glycosyltransferase involved in cell wall bisynthesis</fullName>
    </submittedName>
</protein>
<dbReference type="RefSeq" id="WP_090239807.1">
    <property type="nucleotide sequence ID" value="NZ_FOJW01000012.1"/>
</dbReference>
<keyword evidence="1" id="KW-0328">Glycosyltransferase</keyword>
<gene>
    <name evidence="5" type="ORF">SAMN04488072_112101</name>
</gene>
<evidence type="ECO:0000313" key="5">
    <source>
        <dbReference type="EMBL" id="SFB27293.1"/>
    </source>
</evidence>
<dbReference type="Pfam" id="PF13439">
    <property type="entry name" value="Glyco_transf_4"/>
    <property type="match status" value="1"/>
</dbReference>
<keyword evidence="2 5" id="KW-0808">Transferase</keyword>
<name>A0A1I0ZSY1_9BACI</name>
<proteinExistence type="predicted"/>
<dbReference type="STRING" id="237679.SAMN04488072_112101"/>
<dbReference type="PANTHER" id="PTHR12526">
    <property type="entry name" value="GLYCOSYLTRANSFERASE"/>
    <property type="match status" value="1"/>
</dbReference>
<evidence type="ECO:0000256" key="2">
    <source>
        <dbReference type="ARBA" id="ARBA00022679"/>
    </source>
</evidence>